<dbReference type="Pfam" id="PF13208">
    <property type="entry name" value="TerB_N"/>
    <property type="match status" value="1"/>
</dbReference>
<organism evidence="5 6">
    <name type="scientific">Sphingobium chungbukense</name>
    <dbReference type="NCBI Taxonomy" id="56193"/>
    <lineage>
        <taxon>Bacteria</taxon>
        <taxon>Pseudomonadati</taxon>
        <taxon>Pseudomonadota</taxon>
        <taxon>Alphaproteobacteria</taxon>
        <taxon>Sphingomonadales</taxon>
        <taxon>Sphingomonadaceae</taxon>
        <taxon>Sphingobium</taxon>
    </lineage>
</organism>
<evidence type="ECO:0000313" key="6">
    <source>
        <dbReference type="Proteomes" id="UP000033874"/>
    </source>
</evidence>
<dbReference type="CDD" id="cd07176">
    <property type="entry name" value="terB"/>
    <property type="match status" value="1"/>
</dbReference>
<dbReference type="STRING" id="56193.YP76_15995"/>
<evidence type="ECO:0000256" key="1">
    <source>
        <dbReference type="SAM" id="MobiDB-lite"/>
    </source>
</evidence>
<feature type="region of interest" description="Disordered" evidence="1">
    <location>
        <begin position="321"/>
        <end position="341"/>
    </location>
</feature>
<evidence type="ECO:0000313" key="5">
    <source>
        <dbReference type="EMBL" id="KKW91092.1"/>
    </source>
</evidence>
<dbReference type="InterPro" id="IPR025266">
    <property type="entry name" value="TerB_N"/>
</dbReference>
<feature type="compositionally biased region" description="Low complexity" evidence="1">
    <location>
        <begin position="427"/>
        <end position="439"/>
    </location>
</feature>
<dbReference type="Pfam" id="PF05656">
    <property type="entry name" value="DUF805"/>
    <property type="match status" value="1"/>
</dbReference>
<dbReference type="InterPro" id="IPR029024">
    <property type="entry name" value="TerB-like"/>
</dbReference>
<name>A0A0M3ALT4_9SPHN</name>
<dbReference type="PANTHER" id="PTHR34980:SF2">
    <property type="entry name" value="INNER MEMBRANE PROTEIN YHAH-RELATED"/>
    <property type="match status" value="1"/>
</dbReference>
<feature type="domain" description="TerB N-terminal" evidence="3">
    <location>
        <begin position="460"/>
        <end position="651"/>
    </location>
</feature>
<dbReference type="PATRIC" id="fig|56193.3.peg.3350"/>
<dbReference type="PANTHER" id="PTHR34980">
    <property type="entry name" value="INNER MEMBRANE PROTEIN-RELATED-RELATED"/>
    <property type="match status" value="1"/>
</dbReference>
<evidence type="ECO:0000256" key="2">
    <source>
        <dbReference type="SAM" id="Phobius"/>
    </source>
</evidence>
<dbReference type="GO" id="GO:0005886">
    <property type="term" value="C:plasma membrane"/>
    <property type="evidence" value="ECO:0007669"/>
    <property type="project" value="TreeGrafter"/>
</dbReference>
<evidence type="ECO:0008006" key="7">
    <source>
        <dbReference type="Google" id="ProtNLM"/>
    </source>
</evidence>
<dbReference type="SUPFAM" id="SSF158682">
    <property type="entry name" value="TerB-like"/>
    <property type="match status" value="1"/>
</dbReference>
<keyword evidence="6" id="KW-1185">Reference proteome</keyword>
<dbReference type="AlphaFoldDB" id="A0A0M3ALT4"/>
<feature type="region of interest" description="Disordered" evidence="1">
    <location>
        <begin position="131"/>
        <end position="163"/>
    </location>
</feature>
<evidence type="ECO:0000259" key="3">
    <source>
        <dbReference type="Pfam" id="PF13208"/>
    </source>
</evidence>
<keyword evidence="2" id="KW-0812">Transmembrane</keyword>
<feature type="transmembrane region" description="Helical" evidence="2">
    <location>
        <begin position="90"/>
        <end position="121"/>
    </location>
</feature>
<proteinExistence type="predicted"/>
<feature type="region of interest" description="Disordered" evidence="1">
    <location>
        <begin position="265"/>
        <end position="286"/>
    </location>
</feature>
<feature type="region of interest" description="Disordered" evidence="1">
    <location>
        <begin position="422"/>
        <end position="443"/>
    </location>
</feature>
<accession>A0A0M3ALT4</accession>
<keyword evidence="2" id="KW-1133">Transmembrane helix</keyword>
<sequence>MMFMALRRYRDFRGRASLGEFWSFAGLSAIIFLVLTTLLIAGSKPQVGNGAPSAPPGWVFAYIIWWFASATPWFAVQVRRLHDQGRSGRWVLINVAAYAMMGFGNSFALLLYAFSMLLMLLPGEKGENRYGLVPSSDDKKHDRKRPVSVTDSAATEGAGDSGKNDVQHVAISSAFPNDGHDLSLRKGPDMADLAGDMQGLIENRPDGRFACFGYSFSTFDQAVRFAERKVRGSAGSPSNARTEPLRVIAPPMPDLERFDLQKPSLSPLTARPRSPENPTAAVSPDENGIVVNANGRFVFGGYAFSNYDQALKYRDRLTGKARDRTDLKPPESMSRTSDIPARIASVVPESSGASGSSDEEEPVRLARLEDENGIIAQADGRFKYGGYSFTTHDQALRYRARLNGTLEHTKRPAAIISSLAGRFNPRSSSDQSQASGFSGEVRGERKATPSARWIADATDITVGDISLRVEMLYFGAATRSEGHRALVNPAMAIGRQADSLGASLSYWPSYDDISPEARRAYLEWLASGRRNPATPIGYIFLYFYGLERRLIDERSVDDAPAIMAEVDALLTVYGSNGSFQNYARALIETAEILFDRPAPPLKASLSTRYSWEIPIGLRVHLGKKVRDGTPIDAEDALCWALAHPNLSTRTAITRCFEPFRTLWHARYANAYPKGIKVRSSKSRLHHSYRSASAEFNANVQLDDLPDIGAINGPISKLQSLLDECTQALDPLSRLLGRSPEEEGGLLAAALHPEDARGEAERGTFEEARVRLLSGASGAGFASIKYDDLLSILLADGQVSSERRSLYARRLPDILDAMEVGYEPDRRFGPAVTFAPDTTICLFARTVATQPVEGRQAYKSARIMVEIAVLAAMADSVVVDAEQQSIVTDLAAIAGLDDQDRQRLAAHSIALIANPPKLRASTKRLLDLPEEEKDLALASAVHAILADQRVTPMEVRFLESLYKALGRPQDDVYTRLHAGGTQTQPERKSPSRSAGSSVDVERLARLQEETASVSAMLAGIFREEEPEVAPASSIVAVIGEAPLFDGLDAAHGRVLHGLAQEPLEADAFEALCRNNLLLPGGAIETINDWAFDIFDDLAIEDDDLVSIQPHLVQTIQSMSQAA</sequence>
<comment type="caution">
    <text evidence="5">The sequence shown here is derived from an EMBL/GenBank/DDBJ whole genome shotgun (WGS) entry which is preliminary data.</text>
</comment>
<reference evidence="5 6" key="1">
    <citation type="submission" date="2015-04" db="EMBL/GenBank/DDBJ databases">
        <title>Genome sequence of aromatic hydrocarbons-degrading Sphingobium chungbukense DJ77.</title>
        <authorList>
            <person name="Kim Y.-C."/>
            <person name="Chae J.-C."/>
        </authorList>
    </citation>
    <scope>NUCLEOTIDE SEQUENCE [LARGE SCALE GENOMIC DNA]</scope>
    <source>
        <strain evidence="5 6">DJ77</strain>
    </source>
</reference>
<dbReference type="EMBL" id="LBIC01000007">
    <property type="protein sequence ID" value="KKW91092.1"/>
    <property type="molecule type" value="Genomic_DNA"/>
</dbReference>
<dbReference type="InterPro" id="IPR028932">
    <property type="entry name" value="TerB-C"/>
</dbReference>
<dbReference type="Gene3D" id="1.10.3680.10">
    <property type="entry name" value="TerB-like"/>
    <property type="match status" value="1"/>
</dbReference>
<feature type="transmembrane region" description="Helical" evidence="2">
    <location>
        <begin position="21"/>
        <end position="40"/>
    </location>
</feature>
<dbReference type="InterPro" id="IPR008523">
    <property type="entry name" value="DUF805"/>
</dbReference>
<feature type="transmembrane region" description="Helical" evidence="2">
    <location>
        <begin position="60"/>
        <end position="78"/>
    </location>
</feature>
<keyword evidence="2" id="KW-0472">Membrane</keyword>
<feature type="region of interest" description="Disordered" evidence="1">
    <location>
        <begin position="978"/>
        <end position="998"/>
    </location>
</feature>
<dbReference type="Proteomes" id="UP000033874">
    <property type="component" value="Unassembled WGS sequence"/>
</dbReference>
<evidence type="ECO:0000259" key="4">
    <source>
        <dbReference type="Pfam" id="PF15615"/>
    </source>
</evidence>
<dbReference type="Pfam" id="PF15615">
    <property type="entry name" value="TerB_C"/>
    <property type="match status" value="1"/>
</dbReference>
<feature type="domain" description="TerB-C" evidence="4">
    <location>
        <begin position="985"/>
        <end position="1114"/>
    </location>
</feature>
<protein>
    <recommendedName>
        <fullName evidence="7">Tellurite resistance protein TerB</fullName>
    </recommendedName>
</protein>
<gene>
    <name evidence="5" type="ORF">YP76_15995</name>
</gene>